<dbReference type="Gene3D" id="2.10.25.10">
    <property type="entry name" value="Laminin"/>
    <property type="match status" value="1"/>
</dbReference>
<keyword evidence="2" id="KW-1185">Reference proteome</keyword>
<accession>A0A6J5W246</accession>
<name>A0A6J5W246_PRUAR</name>
<evidence type="ECO:0000313" key="1">
    <source>
        <dbReference type="EMBL" id="CAB4294072.1"/>
    </source>
</evidence>
<proteinExistence type="predicted"/>
<dbReference type="AlphaFoldDB" id="A0A6J5W246"/>
<reference evidence="2" key="1">
    <citation type="journal article" date="2020" name="Genome Biol.">
        <title>Gamete binning: chromosome-level and haplotype-resolved genome assembly enabled by high-throughput single-cell sequencing of gamete genomes.</title>
        <authorList>
            <person name="Campoy J.A."/>
            <person name="Sun H."/>
            <person name="Goel M."/>
            <person name="Jiao W.-B."/>
            <person name="Folz-Donahue K."/>
            <person name="Wang N."/>
            <person name="Rubio M."/>
            <person name="Liu C."/>
            <person name="Kukat C."/>
            <person name="Ruiz D."/>
            <person name="Huettel B."/>
            <person name="Schneeberger K."/>
        </authorList>
    </citation>
    <scope>NUCLEOTIDE SEQUENCE [LARGE SCALE GENOMIC DNA]</scope>
    <source>
        <strain evidence="2">cv. Rojo Pasion</strain>
    </source>
</reference>
<dbReference type="Proteomes" id="UP000507245">
    <property type="component" value="Unassembled WGS sequence"/>
</dbReference>
<sequence length="82" mass="8953">MEQIIGEMIKVRIAAAANVSAQRATMGNPYLLHGGQDINECEDPDHPNRCGSGICINYPGRFMCQLPDQRPSRVTLATALIL</sequence>
<evidence type="ECO:0000313" key="2">
    <source>
        <dbReference type="Proteomes" id="UP000507245"/>
    </source>
</evidence>
<gene>
    <name evidence="1" type="ORF">ORAREDHAP_LOCUS3753</name>
</gene>
<protein>
    <recommendedName>
        <fullName evidence="3">EGF-like calcium-binding domain-containing protein</fullName>
    </recommendedName>
</protein>
<evidence type="ECO:0008006" key="3">
    <source>
        <dbReference type="Google" id="ProtNLM"/>
    </source>
</evidence>
<organism evidence="1 2">
    <name type="scientific">Prunus armeniaca</name>
    <name type="common">Apricot</name>
    <name type="synonym">Armeniaca vulgaris</name>
    <dbReference type="NCBI Taxonomy" id="36596"/>
    <lineage>
        <taxon>Eukaryota</taxon>
        <taxon>Viridiplantae</taxon>
        <taxon>Streptophyta</taxon>
        <taxon>Embryophyta</taxon>
        <taxon>Tracheophyta</taxon>
        <taxon>Spermatophyta</taxon>
        <taxon>Magnoliopsida</taxon>
        <taxon>eudicotyledons</taxon>
        <taxon>Gunneridae</taxon>
        <taxon>Pentapetalae</taxon>
        <taxon>rosids</taxon>
        <taxon>fabids</taxon>
        <taxon>Rosales</taxon>
        <taxon>Rosaceae</taxon>
        <taxon>Amygdaloideae</taxon>
        <taxon>Amygdaleae</taxon>
        <taxon>Prunus</taxon>
    </lineage>
</organism>
<dbReference type="CDD" id="cd00054">
    <property type="entry name" value="EGF_CA"/>
    <property type="match status" value="1"/>
</dbReference>
<dbReference type="EMBL" id="CAEKKB010000001">
    <property type="protein sequence ID" value="CAB4294072.1"/>
    <property type="molecule type" value="Genomic_DNA"/>
</dbReference>
<dbReference type="OrthoDB" id="849336at2759"/>
<dbReference type="SUPFAM" id="SSF57196">
    <property type="entry name" value="EGF/Laminin"/>
    <property type="match status" value="1"/>
</dbReference>